<name>A0A6J7X6R2_9CAUD</name>
<dbReference type="EMBL" id="LR798342">
    <property type="protein sequence ID" value="CAB5225518.1"/>
    <property type="molecule type" value="Genomic_DNA"/>
</dbReference>
<protein>
    <submittedName>
        <fullName evidence="1">Uncharacterized protein</fullName>
    </submittedName>
</protein>
<proteinExistence type="predicted"/>
<reference evidence="1" key="1">
    <citation type="submission" date="2020-05" db="EMBL/GenBank/DDBJ databases">
        <authorList>
            <person name="Chiriac C."/>
            <person name="Salcher M."/>
            <person name="Ghai R."/>
            <person name="Kavagutti S V."/>
        </authorList>
    </citation>
    <scope>NUCLEOTIDE SEQUENCE</scope>
</reference>
<sequence length="151" mass="17564">MGLDMYLKAKRYLSEHRPEDVDVIDEIKAIAPAGTLKPIELTYQAAYWRKANAIHAWFVDNVQDGEDDCKTYYVSTEDLENLLEKCKQVEQSKNEILASKLLPTQGGFFFGSTEYDDGYWHDIRITIEQLEAAIAEAYKDDHIYFEYYASW</sequence>
<evidence type="ECO:0000313" key="1">
    <source>
        <dbReference type="EMBL" id="CAB5225518.1"/>
    </source>
</evidence>
<organism evidence="1">
    <name type="scientific">uncultured Caudovirales phage</name>
    <dbReference type="NCBI Taxonomy" id="2100421"/>
    <lineage>
        <taxon>Viruses</taxon>
        <taxon>Duplodnaviria</taxon>
        <taxon>Heunggongvirae</taxon>
        <taxon>Uroviricota</taxon>
        <taxon>Caudoviricetes</taxon>
        <taxon>Peduoviridae</taxon>
        <taxon>Maltschvirus</taxon>
        <taxon>Maltschvirus maltsch</taxon>
    </lineage>
</organism>
<gene>
    <name evidence="1" type="ORF">UFOVP746_27</name>
</gene>
<accession>A0A6J7X6R2</accession>